<dbReference type="OrthoDB" id="442188at2"/>
<sequence>MSSVCFSRLAADEAQTEAGRWYAVNDGVMGGVSKSGFHVAEGEGRFVGETSLDNGGGFASVRREPEAFERTLASAEGIALRVYGDGRTYQLRLKSHTLGDTSAYRVAFTPDAGEWQTLRFGWGEFEAVHRGKRLVQAPALSPETIYQLGLLIADRQAGAFCLRLSHIEAIA</sequence>
<evidence type="ECO:0000259" key="2">
    <source>
        <dbReference type="Pfam" id="PF08547"/>
    </source>
</evidence>
<dbReference type="EMBL" id="LT670847">
    <property type="protein sequence ID" value="SHM10917.1"/>
    <property type="molecule type" value="Genomic_DNA"/>
</dbReference>
<dbReference type="RefSeq" id="WP_079552188.1">
    <property type="nucleotide sequence ID" value="NZ_LT670847.1"/>
</dbReference>
<dbReference type="PANTHER" id="PTHR13194">
    <property type="entry name" value="COMPLEX I INTERMEDIATE-ASSOCIATED PROTEIN 30"/>
    <property type="match status" value="1"/>
</dbReference>
<keyword evidence="4" id="KW-1185">Reference proteome</keyword>
<dbReference type="Proteomes" id="UP000190911">
    <property type="component" value="Chromosome I"/>
</dbReference>
<proteinExistence type="inferred from homology"/>
<dbReference type="InterPro" id="IPR039131">
    <property type="entry name" value="NDUFAF1"/>
</dbReference>
<dbReference type="InterPro" id="IPR013857">
    <property type="entry name" value="NADH-UbQ_OxRdtase-assoc_prot30"/>
</dbReference>
<dbReference type="InterPro" id="IPR008979">
    <property type="entry name" value="Galactose-bd-like_sf"/>
</dbReference>
<dbReference type="AlphaFoldDB" id="A0A1M7G4P2"/>
<dbReference type="STRING" id="29571.SAMN05878437_1259"/>
<evidence type="ECO:0000256" key="1">
    <source>
        <dbReference type="ARBA" id="ARBA00007884"/>
    </source>
</evidence>
<feature type="domain" description="NADH:ubiquinone oxidoreductase intermediate-associated protein 30" evidence="2">
    <location>
        <begin position="15"/>
        <end position="163"/>
    </location>
</feature>
<accession>A0A1M7G4P2</accession>
<dbReference type="SUPFAM" id="SSF49785">
    <property type="entry name" value="Galactose-binding domain-like"/>
    <property type="match status" value="1"/>
</dbReference>
<evidence type="ECO:0000313" key="3">
    <source>
        <dbReference type="EMBL" id="SHM10917.1"/>
    </source>
</evidence>
<dbReference type="PANTHER" id="PTHR13194:SF19">
    <property type="entry name" value="NAD(P)-BINDING ROSSMANN-FOLD SUPERFAMILY PROTEIN"/>
    <property type="match status" value="1"/>
</dbReference>
<dbReference type="InParanoid" id="A0A1M7G4P2"/>
<name>A0A1M7G4P2_9GAMM</name>
<organism evidence="3 4">
    <name type="scientific">Vreelandella subglaciescola</name>
    <dbReference type="NCBI Taxonomy" id="29571"/>
    <lineage>
        <taxon>Bacteria</taxon>
        <taxon>Pseudomonadati</taxon>
        <taxon>Pseudomonadota</taxon>
        <taxon>Gammaproteobacteria</taxon>
        <taxon>Oceanospirillales</taxon>
        <taxon>Halomonadaceae</taxon>
        <taxon>Vreelandella</taxon>
    </lineage>
</organism>
<protein>
    <submittedName>
        <fullName evidence="3">Complex I intermediate-associated protein 30 (CIA30)</fullName>
    </submittedName>
</protein>
<comment type="similarity">
    <text evidence="1">Belongs to the CIA30 family.</text>
</comment>
<dbReference type="Pfam" id="PF08547">
    <property type="entry name" value="CIA30"/>
    <property type="match status" value="1"/>
</dbReference>
<gene>
    <name evidence="3" type="ORF">SAMN05878437_1259</name>
</gene>
<reference evidence="3 4" key="1">
    <citation type="submission" date="2016-11" db="EMBL/GenBank/DDBJ databases">
        <authorList>
            <person name="Jaros S."/>
            <person name="Januszkiewicz K."/>
            <person name="Wedrychowicz H."/>
        </authorList>
    </citation>
    <scope>NUCLEOTIDE SEQUENCE [LARGE SCALE GENOMIC DNA]</scope>
    <source>
        <strain evidence="3 4">ACAM 12</strain>
    </source>
</reference>
<evidence type="ECO:0000313" key="4">
    <source>
        <dbReference type="Proteomes" id="UP000190911"/>
    </source>
</evidence>